<dbReference type="EMBL" id="BSNG01000001">
    <property type="protein sequence ID" value="GLQ08773.1"/>
    <property type="molecule type" value="Genomic_DNA"/>
</dbReference>
<feature type="region of interest" description="Disordered" evidence="1">
    <location>
        <begin position="364"/>
        <end position="428"/>
    </location>
</feature>
<name>A0ABQ5UAX7_9HYPH</name>
<evidence type="ECO:0000313" key="4">
    <source>
        <dbReference type="Proteomes" id="UP001161406"/>
    </source>
</evidence>
<accession>A0ABQ5UAX7</accession>
<evidence type="ECO:0000313" key="3">
    <source>
        <dbReference type="EMBL" id="GLQ08773.1"/>
    </source>
</evidence>
<evidence type="ECO:0000256" key="2">
    <source>
        <dbReference type="SAM" id="Phobius"/>
    </source>
</evidence>
<feature type="compositionally biased region" description="Low complexity" evidence="1">
    <location>
        <begin position="276"/>
        <end position="286"/>
    </location>
</feature>
<feature type="transmembrane region" description="Helical" evidence="2">
    <location>
        <begin position="142"/>
        <end position="162"/>
    </location>
</feature>
<feature type="compositionally biased region" description="Polar residues" evidence="1">
    <location>
        <begin position="287"/>
        <end position="298"/>
    </location>
</feature>
<keyword evidence="4" id="KW-1185">Reference proteome</keyword>
<proteinExistence type="predicted"/>
<evidence type="ECO:0000256" key="1">
    <source>
        <dbReference type="SAM" id="MobiDB-lite"/>
    </source>
</evidence>
<feature type="transmembrane region" description="Helical" evidence="2">
    <location>
        <begin position="55"/>
        <end position="76"/>
    </location>
</feature>
<keyword evidence="2" id="KW-0812">Transmembrane</keyword>
<gene>
    <name evidence="3" type="ORF">GCM10007913_07050</name>
</gene>
<feature type="transmembrane region" description="Helical" evidence="2">
    <location>
        <begin position="28"/>
        <end position="49"/>
    </location>
</feature>
<reference evidence="3" key="2">
    <citation type="submission" date="2023-01" db="EMBL/GenBank/DDBJ databases">
        <title>Draft genome sequence of Devosia yakushimensis strain NBRC 103855.</title>
        <authorList>
            <person name="Sun Q."/>
            <person name="Mori K."/>
        </authorList>
    </citation>
    <scope>NUCLEOTIDE SEQUENCE</scope>
    <source>
        <strain evidence="3">NBRC 103855</strain>
    </source>
</reference>
<dbReference type="RefSeq" id="WP_284387959.1">
    <property type="nucleotide sequence ID" value="NZ_BSNG01000001.1"/>
</dbReference>
<organism evidence="3 4">
    <name type="scientific">Devosia yakushimensis</name>
    <dbReference type="NCBI Taxonomy" id="470028"/>
    <lineage>
        <taxon>Bacteria</taxon>
        <taxon>Pseudomonadati</taxon>
        <taxon>Pseudomonadota</taxon>
        <taxon>Alphaproteobacteria</taxon>
        <taxon>Hyphomicrobiales</taxon>
        <taxon>Devosiaceae</taxon>
        <taxon>Devosia</taxon>
    </lineage>
</organism>
<keyword evidence="2" id="KW-0472">Membrane</keyword>
<sequence length="473" mass="48651">MEQPSPSAEQIAKVVGAIGKRAALARTLPLVAIAIAGGLTGFSLILALTRTAHSGLLLAMASLTLLVVLGLVAWSWRRAGNLRRIARRTDIRLHLNEALSTTIGLTPGNQNAVTRAQAAHASGVAGRIDIGRAIPLFTRSMALAIAVLTSAIFGASAAYSLIGPAALPPAAEAASAEPAPQETIAADDIDVLARLIADDAERRDSDYLKAVANSLQELAQAARDGTPPQQLHDQLDALLDHAAAGYDGRMPDWMSANTADASALIQNARAFSQARQQAALARQQAQGDTPTAGSSSADMYNLPEDRLVRSASTPPPGTQPPPKQGEGGEREGGLESASLNGGDFAATPMQDEAFESAGALPVGAAAQSGKGESNIAGGGSQPLAPDSGFLQSMPDPSQAMSIAADDPQSGSRIRLHVPTGAELSDTASLGGDLATDWARQSAQSVSRQKVSANASALVARYFNRLIQSPAPVQ</sequence>
<reference evidence="3" key="1">
    <citation type="journal article" date="2014" name="Int. J. Syst. Evol. Microbiol.">
        <title>Complete genome of a new Firmicutes species belonging to the dominant human colonic microbiota ('Ruminococcus bicirculans') reveals two chromosomes and a selective capacity to utilize plant glucans.</title>
        <authorList>
            <consortium name="NISC Comparative Sequencing Program"/>
            <person name="Wegmann U."/>
            <person name="Louis P."/>
            <person name="Goesmann A."/>
            <person name="Henrissat B."/>
            <person name="Duncan S.H."/>
            <person name="Flint H.J."/>
        </authorList>
    </citation>
    <scope>NUCLEOTIDE SEQUENCE</scope>
    <source>
        <strain evidence="3">NBRC 103855</strain>
    </source>
</reference>
<comment type="caution">
    <text evidence="3">The sequence shown here is derived from an EMBL/GenBank/DDBJ whole genome shotgun (WGS) entry which is preliminary data.</text>
</comment>
<dbReference type="Proteomes" id="UP001161406">
    <property type="component" value="Unassembled WGS sequence"/>
</dbReference>
<keyword evidence="2" id="KW-1133">Transmembrane helix</keyword>
<protein>
    <submittedName>
        <fullName evidence="3">Uncharacterized protein</fullName>
    </submittedName>
</protein>
<feature type="region of interest" description="Disordered" evidence="1">
    <location>
        <begin position="276"/>
        <end position="346"/>
    </location>
</feature>
<feature type="compositionally biased region" description="Pro residues" evidence="1">
    <location>
        <begin position="313"/>
        <end position="323"/>
    </location>
</feature>